<comment type="function">
    <text evidence="2">Has an important function as a repair enzyme for proteins that have been inactivated by oxidation. Catalyzes the reversible oxidation-reduction of methionine sulfoxide in proteins to methionine.</text>
</comment>
<dbReference type="GO" id="GO:0033744">
    <property type="term" value="F:L-methionine:thioredoxin-disulfide S-oxidoreductase activity"/>
    <property type="evidence" value="ECO:0007669"/>
    <property type="project" value="RHEA"/>
</dbReference>
<dbReference type="InterPro" id="IPR036509">
    <property type="entry name" value="Met_Sox_Rdtase_MsrA_sf"/>
</dbReference>
<proteinExistence type="inferred from homology"/>
<accession>A0A075FXQ2</accession>
<feature type="active site" evidence="2">
    <location>
        <position position="24"/>
    </location>
</feature>
<comment type="catalytic activity">
    <reaction evidence="2">
        <text>L-methionyl-[protein] + [thioredoxin]-disulfide + H2O = L-methionyl-(S)-S-oxide-[protein] + [thioredoxin]-dithiol</text>
        <dbReference type="Rhea" id="RHEA:14217"/>
        <dbReference type="Rhea" id="RHEA-COMP:10698"/>
        <dbReference type="Rhea" id="RHEA-COMP:10700"/>
        <dbReference type="Rhea" id="RHEA-COMP:12313"/>
        <dbReference type="Rhea" id="RHEA-COMP:12315"/>
        <dbReference type="ChEBI" id="CHEBI:15377"/>
        <dbReference type="ChEBI" id="CHEBI:16044"/>
        <dbReference type="ChEBI" id="CHEBI:29950"/>
        <dbReference type="ChEBI" id="CHEBI:44120"/>
        <dbReference type="ChEBI" id="CHEBI:50058"/>
        <dbReference type="EC" id="1.8.4.11"/>
    </reaction>
</comment>
<dbReference type="SUPFAM" id="SSF55068">
    <property type="entry name" value="Peptide methionine sulfoxide reductase"/>
    <property type="match status" value="1"/>
</dbReference>
<dbReference type="HAMAP" id="MF_01401">
    <property type="entry name" value="MsrA"/>
    <property type="match status" value="1"/>
</dbReference>
<dbReference type="Gene3D" id="3.30.1060.10">
    <property type="entry name" value="Peptide methionine sulphoxide reductase MsrA"/>
    <property type="match status" value="1"/>
</dbReference>
<dbReference type="EMBL" id="KF900483">
    <property type="protein sequence ID" value="AIE96570.1"/>
    <property type="molecule type" value="Genomic_DNA"/>
</dbReference>
<name>A0A075FXQ2_9EURY</name>
<gene>
    <name evidence="2 4" type="primary">msrA</name>
</gene>
<dbReference type="PANTHER" id="PTHR43774">
    <property type="entry name" value="PEPTIDE METHIONINE SULFOXIDE REDUCTASE"/>
    <property type="match status" value="1"/>
</dbReference>
<reference evidence="4" key="1">
    <citation type="journal article" date="2014" name="Genome Biol. Evol.">
        <title>Pangenome evidence for extensive interdomain horizontal transfer affecting lineage core and shell genes in uncultured planktonic thaumarchaeota and euryarchaeota.</title>
        <authorList>
            <person name="Deschamps P."/>
            <person name="Zivanovic Y."/>
            <person name="Moreira D."/>
            <person name="Rodriguez-Valera F."/>
            <person name="Lopez-Garcia P."/>
        </authorList>
    </citation>
    <scope>NUCLEOTIDE SEQUENCE</scope>
</reference>
<keyword evidence="1 2" id="KW-0560">Oxidoreductase</keyword>
<evidence type="ECO:0000259" key="3">
    <source>
        <dbReference type="Pfam" id="PF01625"/>
    </source>
</evidence>
<dbReference type="NCBIfam" id="TIGR00401">
    <property type="entry name" value="msrA"/>
    <property type="match status" value="1"/>
</dbReference>
<dbReference type="GO" id="GO:0008113">
    <property type="term" value="F:peptide-methionine (S)-S-oxide reductase activity"/>
    <property type="evidence" value="ECO:0007669"/>
    <property type="project" value="UniProtKB-UniRule"/>
</dbReference>
<dbReference type="Pfam" id="PF01625">
    <property type="entry name" value="PMSR"/>
    <property type="match status" value="1"/>
</dbReference>
<comment type="similarity">
    <text evidence="2">Belongs to the MsrA Met sulfoxide reductase family.</text>
</comment>
<evidence type="ECO:0000256" key="2">
    <source>
        <dbReference type="HAMAP-Rule" id="MF_01401"/>
    </source>
</evidence>
<dbReference type="EC" id="1.8.4.11" evidence="2"/>
<dbReference type="PANTHER" id="PTHR43774:SF1">
    <property type="entry name" value="PEPTIDE METHIONINE SULFOXIDE REDUCTASE MSRA 2"/>
    <property type="match status" value="1"/>
</dbReference>
<organism evidence="4">
    <name type="scientific">uncultured marine group II/III euryarchaeote AD1000_80_H11</name>
    <dbReference type="NCBI Taxonomy" id="1457814"/>
    <lineage>
        <taxon>Archaea</taxon>
        <taxon>Methanobacteriati</taxon>
        <taxon>Methanobacteriota</taxon>
        <taxon>environmental samples</taxon>
    </lineage>
</organism>
<evidence type="ECO:0000313" key="4">
    <source>
        <dbReference type="EMBL" id="AIE96570.1"/>
    </source>
</evidence>
<dbReference type="AlphaFoldDB" id="A0A075FXQ2"/>
<dbReference type="InterPro" id="IPR002569">
    <property type="entry name" value="Met_Sox_Rdtase_MsrA_dom"/>
</dbReference>
<comment type="catalytic activity">
    <reaction evidence="2">
        <text>[thioredoxin]-disulfide + L-methionine + H2O = L-methionine (S)-S-oxide + [thioredoxin]-dithiol</text>
        <dbReference type="Rhea" id="RHEA:19993"/>
        <dbReference type="Rhea" id="RHEA-COMP:10698"/>
        <dbReference type="Rhea" id="RHEA-COMP:10700"/>
        <dbReference type="ChEBI" id="CHEBI:15377"/>
        <dbReference type="ChEBI" id="CHEBI:29950"/>
        <dbReference type="ChEBI" id="CHEBI:50058"/>
        <dbReference type="ChEBI" id="CHEBI:57844"/>
        <dbReference type="ChEBI" id="CHEBI:58772"/>
        <dbReference type="EC" id="1.8.4.11"/>
    </reaction>
</comment>
<sequence>MRSPARRPTTAGEAMEGIVLGGGCFWCVEGALKGLRGVSEAVPGYSGGHVDNPTYEQVCGKRTGHAEVVMITYDPGVISRRQLFDVFFCIHDSTQLNRQGNDVGPQYRSIILYSDQEQREEALAVIEDYSDHYTDPIVTEVVPLERFWPAENYHIDYYSNNPENPYCQMVVSPKLAKARAKFSHLYE</sequence>
<feature type="domain" description="Peptide methionine sulphoxide reductase MsrA" evidence="3">
    <location>
        <begin position="18"/>
        <end position="168"/>
    </location>
</feature>
<protein>
    <recommendedName>
        <fullName evidence="2">Peptide methionine sulfoxide reductase MsrA</fullName>
        <shortName evidence="2">Protein-methionine-S-oxide reductase</shortName>
        <ecNumber evidence="2">1.8.4.11</ecNumber>
    </recommendedName>
    <alternativeName>
        <fullName evidence="2">Peptide-methionine (S)-S-oxide reductase</fullName>
        <shortName evidence="2">Peptide Met(O) reductase</shortName>
    </alternativeName>
</protein>
<evidence type="ECO:0000256" key="1">
    <source>
        <dbReference type="ARBA" id="ARBA00023002"/>
    </source>
</evidence>